<dbReference type="AlphaFoldDB" id="A0A848NG18"/>
<comment type="caution">
    <text evidence="1">The sequence shown here is derived from an EMBL/GenBank/DDBJ whole genome shotgun (WGS) entry which is preliminary data.</text>
</comment>
<name>A0A848NG18_9BURK</name>
<dbReference type="RefSeq" id="WP_063583285.1">
    <property type="nucleotide sequence ID" value="NZ_JABBZE010000222.1"/>
</dbReference>
<organism evidence="1 2">
    <name type="scientific">Achromobacter ruhlandii</name>
    <dbReference type="NCBI Taxonomy" id="72557"/>
    <lineage>
        <taxon>Bacteria</taxon>
        <taxon>Pseudomonadati</taxon>
        <taxon>Pseudomonadota</taxon>
        <taxon>Betaproteobacteria</taxon>
        <taxon>Burkholderiales</taxon>
        <taxon>Alcaligenaceae</taxon>
        <taxon>Achromobacter</taxon>
    </lineage>
</organism>
<evidence type="ECO:0000313" key="2">
    <source>
        <dbReference type="Proteomes" id="UP000542405"/>
    </source>
</evidence>
<accession>A0A848NG18</accession>
<gene>
    <name evidence="1" type="ORF">HGQ98_17770</name>
</gene>
<protein>
    <submittedName>
        <fullName evidence="1">Uncharacterized protein</fullName>
    </submittedName>
</protein>
<dbReference type="EMBL" id="JABBZE010000222">
    <property type="protein sequence ID" value="NMU91558.1"/>
    <property type="molecule type" value="Genomic_DNA"/>
</dbReference>
<dbReference type="Proteomes" id="UP000542405">
    <property type="component" value="Unassembled WGS sequence"/>
</dbReference>
<evidence type="ECO:0000313" key="1">
    <source>
        <dbReference type="EMBL" id="NMU91558.1"/>
    </source>
</evidence>
<proteinExistence type="predicted"/>
<sequence length="59" mass="6411">MSDLFTVRRIAMPIAALRRVVVGRCPAMVQIGPTNGREGAHRMAFLMDVNATGLAARRS</sequence>
<reference evidence="1 2" key="1">
    <citation type="submission" date="2020-04" db="EMBL/GenBank/DDBJ databases">
        <title>Achromobacter ruhlandii genome sequencing and assembly.</title>
        <authorList>
            <person name="Martins R.C.R."/>
            <person name="Perdigao-Neto L.V."/>
            <person name="Levin A.S.S."/>
            <person name="Costa S.F."/>
        </authorList>
    </citation>
    <scope>NUCLEOTIDE SEQUENCE [LARGE SCALE GENOMIC DNA]</scope>
    <source>
        <strain evidence="1 2">9035ralo</strain>
    </source>
</reference>